<dbReference type="GO" id="GO:0016787">
    <property type="term" value="F:hydrolase activity"/>
    <property type="evidence" value="ECO:0007669"/>
    <property type="project" value="UniProtKB-KW"/>
</dbReference>
<evidence type="ECO:0000256" key="1">
    <source>
        <dbReference type="ARBA" id="ARBA00022801"/>
    </source>
</evidence>
<dbReference type="InterPro" id="IPR029058">
    <property type="entry name" value="AB_hydrolase_fold"/>
</dbReference>
<dbReference type="InterPro" id="IPR050266">
    <property type="entry name" value="AB_hydrolase_sf"/>
</dbReference>
<dbReference type="Gene3D" id="3.40.50.1820">
    <property type="entry name" value="alpha/beta hydrolase"/>
    <property type="match status" value="1"/>
</dbReference>
<name>A0A164MKC7_9NOCA</name>
<dbReference type="EMBL" id="LWGR01000007">
    <property type="protein sequence ID" value="KZM73435.1"/>
    <property type="molecule type" value="Genomic_DNA"/>
</dbReference>
<feature type="domain" description="AB hydrolase-1" evidence="2">
    <location>
        <begin position="56"/>
        <end position="278"/>
    </location>
</feature>
<evidence type="ECO:0000313" key="4">
    <source>
        <dbReference type="Proteomes" id="UP000076512"/>
    </source>
</evidence>
<organism evidence="3 4">
    <name type="scientific">Nocardia terpenica</name>
    <dbReference type="NCBI Taxonomy" id="455432"/>
    <lineage>
        <taxon>Bacteria</taxon>
        <taxon>Bacillati</taxon>
        <taxon>Actinomycetota</taxon>
        <taxon>Actinomycetes</taxon>
        <taxon>Mycobacteriales</taxon>
        <taxon>Nocardiaceae</taxon>
        <taxon>Nocardia</taxon>
    </lineage>
</organism>
<evidence type="ECO:0000259" key="2">
    <source>
        <dbReference type="Pfam" id="PF12697"/>
    </source>
</evidence>
<dbReference type="OrthoDB" id="5513277at2"/>
<dbReference type="PANTHER" id="PTHR43798">
    <property type="entry name" value="MONOACYLGLYCEROL LIPASE"/>
    <property type="match status" value="1"/>
</dbReference>
<comment type="caution">
    <text evidence="3">The sequence shown here is derived from an EMBL/GenBank/DDBJ whole genome shotgun (WGS) entry which is preliminary data.</text>
</comment>
<keyword evidence="1" id="KW-0378">Hydrolase</keyword>
<dbReference type="GO" id="GO:0016020">
    <property type="term" value="C:membrane"/>
    <property type="evidence" value="ECO:0007669"/>
    <property type="project" value="TreeGrafter"/>
</dbReference>
<proteinExistence type="predicted"/>
<dbReference type="Pfam" id="PF12697">
    <property type="entry name" value="Abhydrolase_6"/>
    <property type="match status" value="1"/>
</dbReference>
<dbReference type="SUPFAM" id="SSF53474">
    <property type="entry name" value="alpha/beta-Hydrolases"/>
    <property type="match status" value="1"/>
</dbReference>
<dbReference type="PANTHER" id="PTHR43798:SF31">
    <property type="entry name" value="AB HYDROLASE SUPERFAMILY PROTEIN YCLE"/>
    <property type="match status" value="1"/>
</dbReference>
<dbReference type="AlphaFoldDB" id="A0A164MKC7"/>
<accession>A0A164MKC7</accession>
<gene>
    <name evidence="3" type="ORF">AWN90_32895</name>
</gene>
<dbReference type="InterPro" id="IPR000073">
    <property type="entry name" value="AB_hydrolase_1"/>
</dbReference>
<dbReference type="STRING" id="455432.AWN90_32895"/>
<dbReference type="Proteomes" id="UP000076512">
    <property type="component" value="Unassembled WGS sequence"/>
</dbReference>
<keyword evidence="4" id="KW-1185">Reference proteome</keyword>
<protein>
    <recommendedName>
        <fullName evidence="2">AB hydrolase-1 domain-containing protein</fullName>
    </recommendedName>
</protein>
<reference evidence="3 4" key="1">
    <citation type="submission" date="2016-04" db="EMBL/GenBank/DDBJ databases">
        <authorList>
            <person name="Evans L.H."/>
            <person name="Alamgir A."/>
            <person name="Owens N."/>
            <person name="Weber N.D."/>
            <person name="Virtaneva K."/>
            <person name="Barbian K."/>
            <person name="Babar A."/>
            <person name="Rosenke K."/>
        </authorList>
    </citation>
    <scope>NUCLEOTIDE SEQUENCE [LARGE SCALE GENOMIC DNA]</scope>
    <source>
        <strain evidence="3 4">IFM 0406</strain>
    </source>
</reference>
<sequence>MPKIGRFTSEEAKATFLRAYDALAAQWPVPSTCLDVETSFGTTRVRKSGSGEGAPIVLLPGIGGNGQVWFRFIEDLARHRVVYTPDVIGWAGRCVQTAPLRDAEDVATWMAQVLDRLDAERVHLAGNSLGAWLAGATAVYRSERLASLTMFEPSASTFAKPRWSLLLKFVVAGIRPTPERMRKLNNWLMPGLELTDDEFAIAMAAQKFRMAMPWDRPFTDHQLSAITTPTLILFGAETVVSNPEFGAFRARNHIPSAEVDIYPGIGHDLLWTNPHQVIPRFLSFTASHDQVRS</sequence>
<dbReference type="RefSeq" id="WP_067590784.1">
    <property type="nucleotide sequence ID" value="NZ_JABMCZ010000001.1"/>
</dbReference>
<evidence type="ECO:0000313" key="3">
    <source>
        <dbReference type="EMBL" id="KZM73435.1"/>
    </source>
</evidence>